<proteinExistence type="predicted"/>
<organism evidence="1 2">
    <name type="scientific">Halomicronema hongdechloris C2206</name>
    <dbReference type="NCBI Taxonomy" id="1641165"/>
    <lineage>
        <taxon>Bacteria</taxon>
        <taxon>Bacillati</taxon>
        <taxon>Cyanobacteriota</taxon>
        <taxon>Cyanophyceae</taxon>
        <taxon>Nodosilineales</taxon>
        <taxon>Nodosilineaceae</taxon>
        <taxon>Halomicronema</taxon>
    </lineage>
</organism>
<keyword evidence="2" id="KW-1185">Reference proteome</keyword>
<evidence type="ECO:0000313" key="1">
    <source>
        <dbReference type="EMBL" id="ASC69703.1"/>
    </source>
</evidence>
<dbReference type="RefSeq" id="WP_080809141.1">
    <property type="nucleotide sequence ID" value="NZ_CP021983.2"/>
</dbReference>
<dbReference type="Proteomes" id="UP000191901">
    <property type="component" value="Chromosome"/>
</dbReference>
<dbReference type="AlphaFoldDB" id="A0A1Z3HHG4"/>
<evidence type="ECO:0000313" key="2">
    <source>
        <dbReference type="Proteomes" id="UP000191901"/>
    </source>
</evidence>
<dbReference type="EMBL" id="CP021983">
    <property type="protein sequence ID" value="ASC69703.1"/>
    <property type="molecule type" value="Genomic_DNA"/>
</dbReference>
<protein>
    <submittedName>
        <fullName evidence="1">Uncharacterized protein</fullName>
    </submittedName>
</protein>
<dbReference type="KEGG" id="hhg:XM38_006320"/>
<sequence>MTTQSVFSRDDNGQRVVPVPDDLQREMARLFDDYHPAQVTEALSNALLAVGFNKPANSVQDAVIKIVFSAR</sequence>
<reference evidence="1 2" key="1">
    <citation type="journal article" date="2016" name="Biochim. Biophys. Acta">
        <title>Characterization of red-shifted phycobilisomes isolated from the chlorophyll f-containing cyanobacterium Halomicronema hongdechloris.</title>
        <authorList>
            <person name="Li Y."/>
            <person name="Lin Y."/>
            <person name="Garvey C.J."/>
            <person name="Birch D."/>
            <person name="Corkery R.W."/>
            <person name="Loughlin P.C."/>
            <person name="Scheer H."/>
            <person name="Willows R.D."/>
            <person name="Chen M."/>
        </authorList>
    </citation>
    <scope>NUCLEOTIDE SEQUENCE [LARGE SCALE GENOMIC DNA]</scope>
    <source>
        <strain evidence="1 2">C2206</strain>
    </source>
</reference>
<name>A0A1Z3HHG4_9CYAN</name>
<gene>
    <name evidence="1" type="ORF">XM38_006320</name>
</gene>
<accession>A0A1Z3HHG4</accession>